<evidence type="ECO:0000256" key="3">
    <source>
        <dbReference type="ARBA" id="ARBA00023125"/>
    </source>
</evidence>
<dbReference type="GO" id="GO:0005829">
    <property type="term" value="C:cytosol"/>
    <property type="evidence" value="ECO:0007669"/>
    <property type="project" value="TreeGrafter"/>
</dbReference>
<dbReference type="SUPFAM" id="SSF46785">
    <property type="entry name" value="Winged helix' DNA-binding domain"/>
    <property type="match status" value="1"/>
</dbReference>
<dbReference type="Proteomes" id="UP000549052">
    <property type="component" value="Unassembled WGS sequence"/>
</dbReference>
<dbReference type="InterPro" id="IPR050950">
    <property type="entry name" value="HTH-type_LysR_regulators"/>
</dbReference>
<evidence type="ECO:0000256" key="2">
    <source>
        <dbReference type="ARBA" id="ARBA00023015"/>
    </source>
</evidence>
<dbReference type="InterPro" id="IPR000847">
    <property type="entry name" value="LysR_HTH_N"/>
</dbReference>
<dbReference type="GO" id="GO:0003677">
    <property type="term" value="F:DNA binding"/>
    <property type="evidence" value="ECO:0007669"/>
    <property type="project" value="UniProtKB-KW"/>
</dbReference>
<dbReference type="InterPro" id="IPR005119">
    <property type="entry name" value="LysR_subst-bd"/>
</dbReference>
<dbReference type="GO" id="GO:0003700">
    <property type="term" value="F:DNA-binding transcription factor activity"/>
    <property type="evidence" value="ECO:0007669"/>
    <property type="project" value="InterPro"/>
</dbReference>
<dbReference type="Pfam" id="PF00126">
    <property type="entry name" value="HTH_1"/>
    <property type="match status" value="1"/>
</dbReference>
<dbReference type="InterPro" id="IPR036388">
    <property type="entry name" value="WH-like_DNA-bd_sf"/>
</dbReference>
<dbReference type="InterPro" id="IPR036390">
    <property type="entry name" value="WH_DNA-bd_sf"/>
</dbReference>
<keyword evidence="4" id="KW-0804">Transcription</keyword>
<evidence type="ECO:0000259" key="5">
    <source>
        <dbReference type="PROSITE" id="PS50931"/>
    </source>
</evidence>
<keyword evidence="7" id="KW-1185">Reference proteome</keyword>
<gene>
    <name evidence="6" type="ORF">FHW16_002561</name>
</gene>
<protein>
    <submittedName>
        <fullName evidence="6">DNA-binding transcriptional LysR family regulator</fullName>
    </submittedName>
</protein>
<sequence>MRFDLTDLRLFLLVVEAGSITHGAAQANMTLPSASARLRGMEEVIGLPLLERGRRGVVTTPAGDAVAHHARIVLRQIEQMRGELNEFSKGLKSQIRLMANTAAMTEFLPEKLALFLASRPNVDVDLKERLSTEIVKAVAGGSADIGVITDAVDHGNLELRPFAIDRLVLVVARSNPWADHRRMAFEDVAEQEFVGLSAGSPLQDYLGDHAARAGHTLAFRIRLRTFEGICRMVAQGVGVGIVPETAARKYRRTMPIHSIHLTDGWATRHLAICANKFNDLHPHALELAKHLTNFS</sequence>
<dbReference type="PROSITE" id="PS50931">
    <property type="entry name" value="HTH_LYSR"/>
    <property type="match status" value="1"/>
</dbReference>
<dbReference type="Gene3D" id="3.40.190.290">
    <property type="match status" value="1"/>
</dbReference>
<accession>A0A839EFC3</accession>
<dbReference type="PANTHER" id="PTHR30419">
    <property type="entry name" value="HTH-TYPE TRANSCRIPTIONAL REGULATOR YBHD"/>
    <property type="match status" value="1"/>
</dbReference>
<evidence type="ECO:0000313" key="7">
    <source>
        <dbReference type="Proteomes" id="UP000549052"/>
    </source>
</evidence>
<dbReference type="Gene3D" id="1.10.10.10">
    <property type="entry name" value="Winged helix-like DNA-binding domain superfamily/Winged helix DNA-binding domain"/>
    <property type="match status" value="1"/>
</dbReference>
<keyword evidence="3 6" id="KW-0238">DNA-binding</keyword>
<proteinExistence type="inferred from homology"/>
<dbReference type="EMBL" id="JACGXN010000003">
    <property type="protein sequence ID" value="MBA8878843.1"/>
    <property type="molecule type" value="Genomic_DNA"/>
</dbReference>
<dbReference type="SUPFAM" id="SSF53850">
    <property type="entry name" value="Periplasmic binding protein-like II"/>
    <property type="match status" value="1"/>
</dbReference>
<reference evidence="6 7" key="1">
    <citation type="submission" date="2020-07" db="EMBL/GenBank/DDBJ databases">
        <title>Genomic Encyclopedia of Type Strains, Phase IV (KMG-V): Genome sequencing to study the core and pangenomes of soil and plant-associated prokaryotes.</title>
        <authorList>
            <person name="Whitman W."/>
        </authorList>
    </citation>
    <scope>NUCLEOTIDE SEQUENCE [LARGE SCALE GENOMIC DNA]</scope>
    <source>
        <strain evidence="6 7">AN3</strain>
    </source>
</reference>
<dbReference type="CDD" id="cd08421">
    <property type="entry name" value="PBP2_LTTR_like_1"/>
    <property type="match status" value="1"/>
</dbReference>
<keyword evidence="2" id="KW-0805">Transcription regulation</keyword>
<comment type="similarity">
    <text evidence="1">Belongs to the LysR transcriptional regulatory family.</text>
</comment>
<dbReference type="Pfam" id="PF03466">
    <property type="entry name" value="LysR_substrate"/>
    <property type="match status" value="1"/>
</dbReference>
<dbReference type="PANTHER" id="PTHR30419:SF2">
    <property type="entry name" value="LYSR FAMILY TRANSCRIPTIONAL REGULATOR"/>
    <property type="match status" value="1"/>
</dbReference>
<evidence type="ECO:0000313" key="6">
    <source>
        <dbReference type="EMBL" id="MBA8878843.1"/>
    </source>
</evidence>
<feature type="domain" description="HTH lysR-type" evidence="5">
    <location>
        <begin position="3"/>
        <end position="60"/>
    </location>
</feature>
<dbReference type="AlphaFoldDB" id="A0A839EFC3"/>
<organism evidence="6 7">
    <name type="scientific">Phyllobacterium myrsinacearum</name>
    <dbReference type="NCBI Taxonomy" id="28101"/>
    <lineage>
        <taxon>Bacteria</taxon>
        <taxon>Pseudomonadati</taxon>
        <taxon>Pseudomonadota</taxon>
        <taxon>Alphaproteobacteria</taxon>
        <taxon>Hyphomicrobiales</taxon>
        <taxon>Phyllobacteriaceae</taxon>
        <taxon>Phyllobacterium</taxon>
    </lineage>
</organism>
<evidence type="ECO:0000256" key="1">
    <source>
        <dbReference type="ARBA" id="ARBA00009437"/>
    </source>
</evidence>
<comment type="caution">
    <text evidence="6">The sequence shown here is derived from an EMBL/GenBank/DDBJ whole genome shotgun (WGS) entry which is preliminary data.</text>
</comment>
<dbReference type="RefSeq" id="WP_182549535.1">
    <property type="nucleotide sequence ID" value="NZ_JACGXN010000003.1"/>
</dbReference>
<name>A0A839EFC3_9HYPH</name>
<evidence type="ECO:0000256" key="4">
    <source>
        <dbReference type="ARBA" id="ARBA00023163"/>
    </source>
</evidence>